<organism evidence="10">
    <name type="scientific">marine sediment metagenome</name>
    <dbReference type="NCBI Taxonomy" id="412755"/>
    <lineage>
        <taxon>unclassified sequences</taxon>
        <taxon>metagenomes</taxon>
        <taxon>ecological metagenomes</taxon>
    </lineage>
</organism>
<feature type="non-terminal residue" evidence="10">
    <location>
        <position position="755"/>
    </location>
</feature>
<evidence type="ECO:0000256" key="1">
    <source>
        <dbReference type="ARBA" id="ARBA00004141"/>
    </source>
</evidence>
<dbReference type="GO" id="GO:0051117">
    <property type="term" value="F:ATPase binding"/>
    <property type="evidence" value="ECO:0007669"/>
    <property type="project" value="TreeGrafter"/>
</dbReference>
<dbReference type="InterPro" id="IPR002490">
    <property type="entry name" value="V-ATPase_116kDa_su"/>
</dbReference>
<keyword evidence="4 9" id="KW-0812">Transmembrane</keyword>
<evidence type="ECO:0000256" key="8">
    <source>
        <dbReference type="SAM" id="Coils"/>
    </source>
</evidence>
<feature type="transmembrane region" description="Helical" evidence="9">
    <location>
        <begin position="414"/>
        <end position="442"/>
    </location>
</feature>
<comment type="similarity">
    <text evidence="2">Belongs to the V-ATPase 116 kDa subunit family.</text>
</comment>
<comment type="subcellular location">
    <subcellularLocation>
        <location evidence="1">Membrane</location>
        <topology evidence="1">Multi-pass membrane protein</topology>
    </subcellularLocation>
</comment>
<evidence type="ECO:0000313" key="10">
    <source>
        <dbReference type="EMBL" id="KKM99656.1"/>
    </source>
</evidence>
<proteinExistence type="inferred from homology"/>
<evidence type="ECO:0008006" key="11">
    <source>
        <dbReference type="Google" id="ProtNLM"/>
    </source>
</evidence>
<evidence type="ECO:0000256" key="6">
    <source>
        <dbReference type="ARBA" id="ARBA00023065"/>
    </source>
</evidence>
<feature type="transmembrane region" description="Helical" evidence="9">
    <location>
        <begin position="454"/>
        <end position="475"/>
    </location>
</feature>
<feature type="transmembrane region" description="Helical" evidence="9">
    <location>
        <begin position="577"/>
        <end position="597"/>
    </location>
</feature>
<accession>A0A0F9MK44</accession>
<evidence type="ECO:0000256" key="7">
    <source>
        <dbReference type="ARBA" id="ARBA00023136"/>
    </source>
</evidence>
<sequence>MTKFSLIKAELNENYKDRFLIELSNLNLVHLKTKKKQTLKGELSEKDPLMEKINALRSNLNALFKRLDLTENDLLGLKVSKSERREFNVKDLSELINHILEEIDFFNNRVVELQSYINKGTIEFDNLQILKICYKNLEHLSLTKGNIGSLKQFKFRVFTTFSKNLSNLINLFEFTEFPNFYETFKVSDSRLGFYIIYPKDKEDEFNGRIRLIHSEEVLILKKYLTNEGINLSRITREIDFIENLLTRYKKERRRLTQDNLLKFAAINEVVQNIEEYSWAEHQFEKTKSNRVNLDFFVPLSKKKEVQKNLIEIFKDELILQTIDISKTKAVYYDISSLDSDIEKSNKKLSSEAKKYSEVRQKNIQEEETEKSEEQEDLRDTTPTVMKNFFLVRPFETITKMYGTPTYSEIDPTPFIAITFPILFGLMFGDIGHGMVLIISGLIGAIKFRKRGGDLVNFCWIIFYSGWASFFVGFLYGEFLGHHEIEIFGYVLLHLEPIVIPFLNFTLYSPLDNIMNVFKFAVLIGVVHMNLGWFIQFLNYWKQKRRYLGLSDSLIKIFLLTGGTILIFGYGFDIMGKWIVSPYPILLVVIPGLLLLLLKPLGKTFKISYLQEESFGSLLGEGSMEAFDTVLSVMSNVASYIRLLALALAHIALLTSINAMMELVQGEGIGVEIVNLIGGIFGNMIVILLEGLLVFLNCIRLHFYEFFFKFFQGSGLEYYPFALESYYSVLNFRIGTEKDIISEEIDKEIDTISMKE</sequence>
<keyword evidence="8" id="KW-0175">Coiled coil</keyword>
<reference evidence="10" key="1">
    <citation type="journal article" date="2015" name="Nature">
        <title>Complex archaea that bridge the gap between prokaryotes and eukaryotes.</title>
        <authorList>
            <person name="Spang A."/>
            <person name="Saw J.H."/>
            <person name="Jorgensen S.L."/>
            <person name="Zaremba-Niedzwiedzka K."/>
            <person name="Martijn J."/>
            <person name="Lind A.E."/>
            <person name="van Eijk R."/>
            <person name="Schleper C."/>
            <person name="Guy L."/>
            <person name="Ettema T.J."/>
        </authorList>
    </citation>
    <scope>NUCLEOTIDE SEQUENCE</scope>
</reference>
<gene>
    <name evidence="10" type="ORF">LCGC14_1145670</name>
</gene>
<protein>
    <recommendedName>
        <fullName evidence="11">V-type ATP synthase subunit I</fullName>
    </recommendedName>
</protein>
<evidence type="ECO:0000256" key="9">
    <source>
        <dbReference type="SAM" id="Phobius"/>
    </source>
</evidence>
<keyword evidence="7 9" id="KW-0472">Membrane</keyword>
<evidence type="ECO:0000256" key="4">
    <source>
        <dbReference type="ARBA" id="ARBA00022692"/>
    </source>
</evidence>
<feature type="transmembrane region" description="Helical" evidence="9">
    <location>
        <begin position="516"/>
        <end position="540"/>
    </location>
</feature>
<dbReference type="GO" id="GO:0007035">
    <property type="term" value="P:vacuolar acidification"/>
    <property type="evidence" value="ECO:0007669"/>
    <property type="project" value="TreeGrafter"/>
</dbReference>
<feature type="coiled-coil region" evidence="8">
    <location>
        <begin position="231"/>
        <end position="258"/>
    </location>
</feature>
<dbReference type="AlphaFoldDB" id="A0A0F9MK44"/>
<dbReference type="PANTHER" id="PTHR11629">
    <property type="entry name" value="VACUOLAR PROTON ATPASES"/>
    <property type="match status" value="1"/>
</dbReference>
<feature type="transmembrane region" description="Helical" evidence="9">
    <location>
        <begin position="639"/>
        <end position="660"/>
    </location>
</feature>
<name>A0A0F9MK44_9ZZZZ</name>
<keyword evidence="3" id="KW-0813">Transport</keyword>
<dbReference type="GO" id="GO:0016471">
    <property type="term" value="C:vacuolar proton-transporting V-type ATPase complex"/>
    <property type="evidence" value="ECO:0007669"/>
    <property type="project" value="TreeGrafter"/>
</dbReference>
<comment type="caution">
    <text evidence="10">The sequence shown here is derived from an EMBL/GenBank/DDBJ whole genome shotgun (WGS) entry which is preliminary data.</text>
</comment>
<evidence type="ECO:0000256" key="3">
    <source>
        <dbReference type="ARBA" id="ARBA00022448"/>
    </source>
</evidence>
<evidence type="ECO:0000256" key="2">
    <source>
        <dbReference type="ARBA" id="ARBA00009904"/>
    </source>
</evidence>
<evidence type="ECO:0000256" key="5">
    <source>
        <dbReference type="ARBA" id="ARBA00022989"/>
    </source>
</evidence>
<feature type="transmembrane region" description="Helical" evidence="9">
    <location>
        <begin position="672"/>
        <end position="698"/>
    </location>
</feature>
<dbReference type="Pfam" id="PF01496">
    <property type="entry name" value="V_ATPase_I"/>
    <property type="match status" value="2"/>
</dbReference>
<feature type="transmembrane region" description="Helical" evidence="9">
    <location>
        <begin position="552"/>
        <end position="571"/>
    </location>
</feature>
<dbReference type="PANTHER" id="PTHR11629:SF63">
    <property type="entry name" value="V-TYPE PROTON ATPASE SUBUNIT A"/>
    <property type="match status" value="1"/>
</dbReference>
<dbReference type="EMBL" id="LAZR01005471">
    <property type="protein sequence ID" value="KKM99656.1"/>
    <property type="molecule type" value="Genomic_DNA"/>
</dbReference>
<keyword evidence="5 9" id="KW-1133">Transmembrane helix</keyword>
<dbReference type="GO" id="GO:0046961">
    <property type="term" value="F:proton-transporting ATPase activity, rotational mechanism"/>
    <property type="evidence" value="ECO:0007669"/>
    <property type="project" value="InterPro"/>
</dbReference>
<keyword evidence="6" id="KW-0406">Ion transport</keyword>
<dbReference type="GO" id="GO:0033179">
    <property type="term" value="C:proton-transporting V-type ATPase, V0 domain"/>
    <property type="evidence" value="ECO:0007669"/>
    <property type="project" value="InterPro"/>
</dbReference>